<evidence type="ECO:0000313" key="1">
    <source>
        <dbReference type="EMBL" id="CAG8458538.1"/>
    </source>
</evidence>
<organism evidence="1 2">
    <name type="scientific">Scutellospora calospora</name>
    <dbReference type="NCBI Taxonomy" id="85575"/>
    <lineage>
        <taxon>Eukaryota</taxon>
        <taxon>Fungi</taxon>
        <taxon>Fungi incertae sedis</taxon>
        <taxon>Mucoromycota</taxon>
        <taxon>Glomeromycotina</taxon>
        <taxon>Glomeromycetes</taxon>
        <taxon>Diversisporales</taxon>
        <taxon>Gigasporaceae</taxon>
        <taxon>Scutellospora</taxon>
    </lineage>
</organism>
<accession>A0ACA9K849</accession>
<name>A0ACA9K849_9GLOM</name>
<gene>
    <name evidence="1" type="ORF">SCALOS_LOCUS1511</name>
</gene>
<dbReference type="EMBL" id="CAJVPM010001054">
    <property type="protein sequence ID" value="CAG8458538.1"/>
    <property type="molecule type" value="Genomic_DNA"/>
</dbReference>
<keyword evidence="2" id="KW-1185">Reference proteome</keyword>
<reference evidence="1" key="1">
    <citation type="submission" date="2021-06" db="EMBL/GenBank/DDBJ databases">
        <authorList>
            <person name="Kallberg Y."/>
            <person name="Tangrot J."/>
            <person name="Rosling A."/>
        </authorList>
    </citation>
    <scope>NUCLEOTIDE SEQUENCE</scope>
    <source>
        <strain evidence="1">AU212A</strain>
    </source>
</reference>
<feature type="non-terminal residue" evidence="1">
    <location>
        <position position="87"/>
    </location>
</feature>
<proteinExistence type="predicted"/>
<evidence type="ECO:0000313" key="2">
    <source>
        <dbReference type="Proteomes" id="UP000789860"/>
    </source>
</evidence>
<dbReference type="Proteomes" id="UP000789860">
    <property type="component" value="Unassembled WGS sequence"/>
</dbReference>
<sequence>MNCMHYLFDVEISTTPKQMSGSMFFGSELMHHSKICKKGNEIDKIFATITARDIQKVWQQFLVNINIPAIRDDSTISNNFEKLLTDV</sequence>
<protein>
    <submittedName>
        <fullName evidence="1">6387_t:CDS:1</fullName>
    </submittedName>
</protein>
<comment type="caution">
    <text evidence="1">The sequence shown here is derived from an EMBL/GenBank/DDBJ whole genome shotgun (WGS) entry which is preliminary data.</text>
</comment>